<evidence type="ECO:0000256" key="5">
    <source>
        <dbReference type="PROSITE-ProRule" id="PRU01024"/>
    </source>
</evidence>
<sequence>MPKPPIQRRRGRHSAKPQGPSLPKDPMEVTIFGIGTKGDGMGKDDTGHGYYVPYSAEGDVLKVRITGKRENDYVGEISEIITPSEHRIEAPCPHYTKCGGCNLQHIDPETYAQWKSHKVADILKRSQISINLDKPVLVGPNCRRRASFAVMKKGKKIIFGFNAKGSHRIEEIDHCLLLTDPLNALISALRDLMPLIMKREGRGDIIVNYPGEAADIVLALPGPMELKAHQHLVTFAEKHNIGRLSWQQDGKGTPETIIQRCAVTTQFGDALVELPTSPFLQPSKEGEVALVDFALSALRNEKKILDLYAGCGSFTFALAKVGIVHAVESHAPALKALELSAGRAGLGGRITTEVRDLDRQPLMGKELSKFDAILFDPPRAGAREQARFLAESNIPVIIAISCNPATFGRDAVALIEGGYTLERVMPVDQFTWSDHVEVAAIFRKAPK</sequence>
<feature type="region of interest" description="Disordered" evidence="7">
    <location>
        <begin position="1"/>
        <end position="27"/>
    </location>
</feature>
<keyword evidence="4" id="KW-0479">Metal-binding</keyword>
<keyword evidence="10" id="KW-1185">Reference proteome</keyword>
<dbReference type="PROSITE" id="PS51687">
    <property type="entry name" value="SAM_MT_RNA_M5U"/>
    <property type="match status" value="1"/>
</dbReference>
<feature type="binding site" evidence="5">
    <location>
        <position position="281"/>
    </location>
    <ligand>
        <name>S-adenosyl-L-methionine</name>
        <dbReference type="ChEBI" id="CHEBI:59789"/>
    </ligand>
</feature>
<evidence type="ECO:0000256" key="6">
    <source>
        <dbReference type="PROSITE-ProRule" id="PRU10015"/>
    </source>
</evidence>
<keyword evidence="4" id="KW-0411">Iron-sulfur</keyword>
<dbReference type="AlphaFoldDB" id="A0A917FA34"/>
<protein>
    <submittedName>
        <fullName evidence="9">RNA methyltransferase</fullName>
    </submittedName>
</protein>
<keyword evidence="3 5" id="KW-0949">S-adenosyl-L-methionine</keyword>
<comment type="similarity">
    <text evidence="5">Belongs to the class I-like SAM-binding methyltransferase superfamily. RNA M5U methyltransferase family.</text>
</comment>
<keyword evidence="4" id="KW-0408">Iron</keyword>
<dbReference type="Pfam" id="PF05958">
    <property type="entry name" value="tRNA_U5-meth_tr"/>
    <property type="match status" value="1"/>
</dbReference>
<dbReference type="InterPro" id="IPR012340">
    <property type="entry name" value="NA-bd_OB-fold"/>
</dbReference>
<evidence type="ECO:0000256" key="3">
    <source>
        <dbReference type="ARBA" id="ARBA00022691"/>
    </source>
</evidence>
<dbReference type="Gene3D" id="2.40.50.140">
    <property type="entry name" value="Nucleic acid-binding proteins"/>
    <property type="match status" value="1"/>
</dbReference>
<feature type="binding site" evidence="5">
    <location>
        <position position="308"/>
    </location>
    <ligand>
        <name>S-adenosyl-L-methionine</name>
        <dbReference type="ChEBI" id="CHEBI:59789"/>
    </ligand>
</feature>
<proteinExistence type="inferred from homology"/>
<dbReference type="InterPro" id="IPR030390">
    <property type="entry name" value="MeTrfase_TrmA_AS"/>
</dbReference>
<dbReference type="InterPro" id="IPR029063">
    <property type="entry name" value="SAM-dependent_MTases_sf"/>
</dbReference>
<dbReference type="CDD" id="cd02440">
    <property type="entry name" value="AdoMet_MTases"/>
    <property type="match status" value="1"/>
</dbReference>
<feature type="binding site" evidence="5">
    <location>
        <position position="376"/>
    </location>
    <ligand>
        <name>S-adenosyl-L-methionine</name>
        <dbReference type="ChEBI" id="CHEBI:59789"/>
    </ligand>
</feature>
<keyword evidence="2 5" id="KW-0808">Transferase</keyword>
<evidence type="ECO:0000256" key="1">
    <source>
        <dbReference type="ARBA" id="ARBA00022603"/>
    </source>
</evidence>
<feature type="compositionally biased region" description="Basic residues" evidence="7">
    <location>
        <begin position="1"/>
        <end position="15"/>
    </location>
</feature>
<dbReference type="RefSeq" id="WP_188663161.1">
    <property type="nucleotide sequence ID" value="NZ_BMHV01000008.1"/>
</dbReference>
<feature type="binding site" evidence="5">
    <location>
        <position position="328"/>
    </location>
    <ligand>
        <name>S-adenosyl-L-methionine</name>
        <dbReference type="ChEBI" id="CHEBI:59789"/>
    </ligand>
</feature>
<feature type="active site" evidence="6">
    <location>
        <position position="402"/>
    </location>
</feature>
<evidence type="ECO:0000313" key="10">
    <source>
        <dbReference type="Proteomes" id="UP000632498"/>
    </source>
</evidence>
<dbReference type="SUPFAM" id="SSF53335">
    <property type="entry name" value="S-adenosyl-L-methionine-dependent methyltransferases"/>
    <property type="match status" value="1"/>
</dbReference>
<feature type="domain" description="TRAM" evidence="8">
    <location>
        <begin position="20"/>
        <end position="79"/>
    </location>
</feature>
<dbReference type="Proteomes" id="UP000632498">
    <property type="component" value="Unassembled WGS sequence"/>
</dbReference>
<dbReference type="PROSITE" id="PS50926">
    <property type="entry name" value="TRAM"/>
    <property type="match status" value="1"/>
</dbReference>
<name>A0A917FA34_9PROT</name>
<dbReference type="PANTHER" id="PTHR11061">
    <property type="entry name" value="RNA M5U METHYLTRANSFERASE"/>
    <property type="match status" value="1"/>
</dbReference>
<dbReference type="InterPro" id="IPR010280">
    <property type="entry name" value="U5_MeTrfase_fam"/>
</dbReference>
<evidence type="ECO:0000313" key="9">
    <source>
        <dbReference type="EMBL" id="GGF61201.1"/>
    </source>
</evidence>
<evidence type="ECO:0000259" key="8">
    <source>
        <dbReference type="PROSITE" id="PS50926"/>
    </source>
</evidence>
<dbReference type="SUPFAM" id="SSF50249">
    <property type="entry name" value="Nucleic acid-binding proteins"/>
    <property type="match status" value="1"/>
</dbReference>
<reference evidence="9" key="2">
    <citation type="submission" date="2020-09" db="EMBL/GenBank/DDBJ databases">
        <authorList>
            <person name="Sun Q."/>
            <person name="Zhou Y."/>
        </authorList>
    </citation>
    <scope>NUCLEOTIDE SEQUENCE</scope>
    <source>
        <strain evidence="9">CGMCC 1.15254</strain>
    </source>
</reference>
<dbReference type="Gene3D" id="3.40.50.150">
    <property type="entry name" value="Vaccinia Virus protein VP39"/>
    <property type="match status" value="1"/>
</dbReference>
<dbReference type="EMBL" id="BMHV01000008">
    <property type="protein sequence ID" value="GGF61201.1"/>
    <property type="molecule type" value="Genomic_DNA"/>
</dbReference>
<dbReference type="GO" id="GO:0051536">
    <property type="term" value="F:iron-sulfur cluster binding"/>
    <property type="evidence" value="ECO:0007669"/>
    <property type="project" value="UniProtKB-KW"/>
</dbReference>
<organism evidence="9 10">
    <name type="scientific">Terasakiella brassicae</name>
    <dbReference type="NCBI Taxonomy" id="1634917"/>
    <lineage>
        <taxon>Bacteria</taxon>
        <taxon>Pseudomonadati</taxon>
        <taxon>Pseudomonadota</taxon>
        <taxon>Alphaproteobacteria</taxon>
        <taxon>Rhodospirillales</taxon>
        <taxon>Terasakiellaceae</taxon>
        <taxon>Terasakiella</taxon>
    </lineage>
</organism>
<dbReference type="GO" id="GO:0070041">
    <property type="term" value="F:rRNA (uridine-C5-)-methyltransferase activity"/>
    <property type="evidence" value="ECO:0007669"/>
    <property type="project" value="TreeGrafter"/>
</dbReference>
<evidence type="ECO:0000256" key="2">
    <source>
        <dbReference type="ARBA" id="ARBA00022679"/>
    </source>
</evidence>
<dbReference type="Gene3D" id="2.40.50.1070">
    <property type="match status" value="1"/>
</dbReference>
<reference evidence="9" key="1">
    <citation type="journal article" date="2014" name="Int. J. Syst. Evol. Microbiol.">
        <title>Complete genome sequence of Corynebacterium casei LMG S-19264T (=DSM 44701T), isolated from a smear-ripened cheese.</title>
        <authorList>
            <consortium name="US DOE Joint Genome Institute (JGI-PGF)"/>
            <person name="Walter F."/>
            <person name="Albersmeier A."/>
            <person name="Kalinowski J."/>
            <person name="Ruckert C."/>
        </authorList>
    </citation>
    <scope>NUCLEOTIDE SEQUENCE</scope>
    <source>
        <strain evidence="9">CGMCC 1.15254</strain>
    </source>
</reference>
<feature type="active site" description="Nucleophile" evidence="5">
    <location>
        <position position="402"/>
    </location>
</feature>
<dbReference type="GO" id="GO:0070475">
    <property type="term" value="P:rRNA base methylation"/>
    <property type="evidence" value="ECO:0007669"/>
    <property type="project" value="TreeGrafter"/>
</dbReference>
<dbReference type="PROSITE" id="PS01230">
    <property type="entry name" value="TRMA_1"/>
    <property type="match status" value="1"/>
</dbReference>
<evidence type="ECO:0000256" key="7">
    <source>
        <dbReference type="SAM" id="MobiDB-lite"/>
    </source>
</evidence>
<accession>A0A917FA34</accession>
<dbReference type="InterPro" id="IPR002792">
    <property type="entry name" value="TRAM_dom"/>
</dbReference>
<gene>
    <name evidence="9" type="ORF">GCM10011332_13790</name>
</gene>
<dbReference type="PANTHER" id="PTHR11061:SF30">
    <property type="entry name" value="TRNA (URACIL(54)-C(5))-METHYLTRANSFERASE"/>
    <property type="match status" value="1"/>
</dbReference>
<comment type="caution">
    <text evidence="9">The sequence shown here is derived from an EMBL/GenBank/DDBJ whole genome shotgun (WGS) entry which is preliminary data.</text>
</comment>
<keyword evidence="1 5" id="KW-0489">Methyltransferase</keyword>
<evidence type="ECO:0000256" key="4">
    <source>
        <dbReference type="ARBA" id="ARBA00023014"/>
    </source>
</evidence>